<dbReference type="FunFam" id="2.60.260.20:FF:000013">
    <property type="entry name" value="DnaJ subfamily B member 11"/>
    <property type="match status" value="1"/>
</dbReference>
<accession>A0A849SJK3</accession>
<feature type="domain" description="CR-type" evidence="12">
    <location>
        <begin position="138"/>
        <end position="217"/>
    </location>
</feature>
<dbReference type="InterPro" id="IPR001623">
    <property type="entry name" value="DnaJ_domain"/>
</dbReference>
<evidence type="ECO:0000256" key="4">
    <source>
        <dbReference type="ARBA" id="ARBA00022737"/>
    </source>
</evidence>
<dbReference type="Pfam" id="PF01556">
    <property type="entry name" value="DnaJ_C"/>
    <property type="match status" value="1"/>
</dbReference>
<dbReference type="CDD" id="cd10747">
    <property type="entry name" value="DnaJ_C"/>
    <property type="match status" value="1"/>
</dbReference>
<evidence type="ECO:0000256" key="8">
    <source>
        <dbReference type="ARBA" id="ARBA00023186"/>
    </source>
</evidence>
<proteinExistence type="inferred from homology"/>
<dbReference type="SMART" id="SM00271">
    <property type="entry name" value="DnaJ"/>
    <property type="match status" value="1"/>
</dbReference>
<feature type="binding site" evidence="9">
    <location>
        <position position="151"/>
    </location>
    <ligand>
        <name>Zn(2+)</name>
        <dbReference type="ChEBI" id="CHEBI:29105"/>
        <label>1</label>
    </ligand>
</feature>
<feature type="binding site" evidence="9">
    <location>
        <position position="168"/>
    </location>
    <ligand>
        <name>Zn(2+)</name>
        <dbReference type="ChEBI" id="CHEBI:29105"/>
        <label>2</label>
    </ligand>
</feature>
<dbReference type="SUPFAM" id="SSF46565">
    <property type="entry name" value="Chaperone J-domain"/>
    <property type="match status" value="1"/>
</dbReference>
<feature type="repeat" description="CXXCXGXG motif" evidence="9">
    <location>
        <begin position="205"/>
        <end position="212"/>
    </location>
</feature>
<dbReference type="Pfam" id="PF00226">
    <property type="entry name" value="DnaJ"/>
    <property type="match status" value="1"/>
</dbReference>
<keyword evidence="4 9" id="KW-0677">Repeat</keyword>
<feature type="domain" description="J" evidence="11">
    <location>
        <begin position="5"/>
        <end position="70"/>
    </location>
</feature>
<feature type="binding site" evidence="9">
    <location>
        <position position="208"/>
    </location>
    <ligand>
        <name>Zn(2+)</name>
        <dbReference type="ChEBI" id="CHEBI:29105"/>
        <label>1</label>
    </ligand>
</feature>
<dbReference type="Gene3D" id="2.60.260.20">
    <property type="entry name" value="Urease metallochaperone UreE, N-terminal domain"/>
    <property type="match status" value="2"/>
</dbReference>
<feature type="repeat" description="CXXCXGXG motif" evidence="9">
    <location>
        <begin position="151"/>
        <end position="158"/>
    </location>
</feature>
<dbReference type="AlphaFoldDB" id="A0A849SJK3"/>
<dbReference type="GO" id="GO:0009408">
    <property type="term" value="P:response to heat"/>
    <property type="evidence" value="ECO:0007669"/>
    <property type="project" value="InterPro"/>
</dbReference>
<feature type="zinc finger region" description="CR-type" evidence="10">
    <location>
        <begin position="138"/>
        <end position="217"/>
    </location>
</feature>
<evidence type="ECO:0000256" key="5">
    <source>
        <dbReference type="ARBA" id="ARBA00022771"/>
    </source>
</evidence>
<evidence type="ECO:0000256" key="1">
    <source>
        <dbReference type="ARBA" id="ARBA00022490"/>
    </source>
</evidence>
<comment type="similarity">
    <text evidence="9">Belongs to the DnaJ family.</text>
</comment>
<dbReference type="Pfam" id="PF00684">
    <property type="entry name" value="DnaJ_CXXCXGXG"/>
    <property type="match status" value="1"/>
</dbReference>
<evidence type="ECO:0000256" key="10">
    <source>
        <dbReference type="PROSITE-ProRule" id="PRU00546"/>
    </source>
</evidence>
<keyword evidence="8 9" id="KW-0143">Chaperone</keyword>
<dbReference type="GO" id="GO:0006260">
    <property type="term" value="P:DNA replication"/>
    <property type="evidence" value="ECO:0007669"/>
    <property type="project" value="UniProtKB-KW"/>
</dbReference>
<dbReference type="GO" id="GO:0042026">
    <property type="term" value="P:protein refolding"/>
    <property type="evidence" value="ECO:0007669"/>
    <property type="project" value="TreeGrafter"/>
</dbReference>
<feature type="binding site" evidence="9">
    <location>
        <position position="191"/>
    </location>
    <ligand>
        <name>Zn(2+)</name>
        <dbReference type="ChEBI" id="CHEBI:29105"/>
        <label>2</label>
    </ligand>
</feature>
<dbReference type="PANTHER" id="PTHR43096">
    <property type="entry name" value="DNAJ HOMOLOG 1, MITOCHONDRIAL-RELATED"/>
    <property type="match status" value="1"/>
</dbReference>
<evidence type="ECO:0000256" key="9">
    <source>
        <dbReference type="HAMAP-Rule" id="MF_01152"/>
    </source>
</evidence>
<dbReference type="HAMAP" id="MF_01152">
    <property type="entry name" value="DnaJ"/>
    <property type="match status" value="1"/>
</dbReference>
<dbReference type="FunFam" id="2.10.230.10:FF:000001">
    <property type="entry name" value="DnaJ subfamily A member 2"/>
    <property type="match status" value="1"/>
</dbReference>
<reference evidence="13 14" key="1">
    <citation type="submission" date="2020-04" db="EMBL/GenBank/DDBJ databases">
        <title>Metagenomic profiling of ammonia- and methane-oxidizing microorganisms in a Dutch drinking water treatment plant.</title>
        <authorList>
            <person name="Poghosyan L."/>
            <person name="Leucker S."/>
        </authorList>
    </citation>
    <scope>NUCLEOTIDE SEQUENCE [LARGE SCALE GENOMIC DNA]</scope>
    <source>
        <strain evidence="13">S-RSF-IL-03</strain>
    </source>
</reference>
<dbReference type="EMBL" id="JABFRW010000134">
    <property type="protein sequence ID" value="NOT34621.1"/>
    <property type="molecule type" value="Genomic_DNA"/>
</dbReference>
<dbReference type="GO" id="GO:0005737">
    <property type="term" value="C:cytoplasm"/>
    <property type="evidence" value="ECO:0007669"/>
    <property type="project" value="UniProtKB-SubCell"/>
</dbReference>
<dbReference type="InterPro" id="IPR001305">
    <property type="entry name" value="HSP_DnaJ_Cys-rich_dom"/>
</dbReference>
<dbReference type="GO" id="GO:0051082">
    <property type="term" value="F:unfolded protein binding"/>
    <property type="evidence" value="ECO:0007669"/>
    <property type="project" value="UniProtKB-UniRule"/>
</dbReference>
<dbReference type="CDD" id="cd10719">
    <property type="entry name" value="DnaJ_zf"/>
    <property type="match status" value="1"/>
</dbReference>
<keyword evidence="1 9" id="KW-0963">Cytoplasm</keyword>
<dbReference type="PRINTS" id="PR00625">
    <property type="entry name" value="JDOMAIN"/>
</dbReference>
<evidence type="ECO:0000259" key="11">
    <source>
        <dbReference type="PROSITE" id="PS50076"/>
    </source>
</evidence>
<comment type="domain">
    <text evidence="9">The J domain is necessary and sufficient to stimulate DnaK ATPase activity. Zinc center 1 plays an important role in the autonomous, DnaK-independent chaperone activity of DnaJ. Zinc center 2 is essential for interaction with DnaK and for DnaJ activity.</text>
</comment>
<dbReference type="InterPro" id="IPR002939">
    <property type="entry name" value="DnaJ_C"/>
</dbReference>
<dbReference type="Proteomes" id="UP000580839">
    <property type="component" value="Unassembled WGS sequence"/>
</dbReference>
<name>A0A849SJK3_UNCEI</name>
<evidence type="ECO:0000256" key="3">
    <source>
        <dbReference type="ARBA" id="ARBA00022723"/>
    </source>
</evidence>
<dbReference type="SUPFAM" id="SSF57938">
    <property type="entry name" value="DnaJ/Hsp40 cysteine-rich domain"/>
    <property type="match status" value="1"/>
</dbReference>
<evidence type="ECO:0000256" key="2">
    <source>
        <dbReference type="ARBA" id="ARBA00022705"/>
    </source>
</evidence>
<comment type="caution">
    <text evidence="13">The sequence shown here is derived from an EMBL/GenBank/DDBJ whole genome shotgun (WGS) entry which is preliminary data.</text>
</comment>
<feature type="binding site" evidence="9">
    <location>
        <position position="194"/>
    </location>
    <ligand>
        <name>Zn(2+)</name>
        <dbReference type="ChEBI" id="CHEBI:29105"/>
        <label>2</label>
    </ligand>
</feature>
<evidence type="ECO:0000313" key="14">
    <source>
        <dbReference type="Proteomes" id="UP000580839"/>
    </source>
</evidence>
<evidence type="ECO:0000259" key="12">
    <source>
        <dbReference type="PROSITE" id="PS51188"/>
    </source>
</evidence>
<dbReference type="NCBIfam" id="NF008035">
    <property type="entry name" value="PRK10767.1"/>
    <property type="match status" value="1"/>
</dbReference>
<sequence>MAKRDYYESLGVARGASEDDVKKAYRKLAFESHPDRNPGDATAEARFKEATEAYEVLRDPQKRAQYDRFGHAATGGGATAGGGFSGFDLADALRAFMRDAGNGDFGDLFGAGGGARGPARGDDLQVRLKLTLEEIATGVEKKLRVKHLRACEKCEGRGGEGETRCPDCQGRGQVRRVQQSFLGQFVNISTCGRCRGEGVTFRESCRTCSGDGRTSVTETVAVQVPAGVAQGNYIPLRGLGDVGPRSGPAGDLIVLIEEKEHDLYERHGADLHLDLPVSFVTLTLGGKVAVPLLEGDDASAEVPAGSPSERVLRLRGKGLPELRGGKGDLLVRLRVVVPTRLGSAEKKLLEELGRHESLRAPKPSKSVFERMRDALAG</sequence>
<feature type="repeat" description="CXXCXGXG motif" evidence="9">
    <location>
        <begin position="191"/>
        <end position="198"/>
    </location>
</feature>
<gene>
    <name evidence="9" type="primary">dnaJ</name>
    <name evidence="13" type="ORF">HOP12_10695</name>
</gene>
<dbReference type="PROSITE" id="PS51188">
    <property type="entry name" value="ZF_CR"/>
    <property type="match status" value="1"/>
</dbReference>
<dbReference type="GO" id="GO:0031072">
    <property type="term" value="F:heat shock protein binding"/>
    <property type="evidence" value="ECO:0007669"/>
    <property type="project" value="InterPro"/>
</dbReference>
<keyword evidence="3 9" id="KW-0479">Metal-binding</keyword>
<comment type="cofactor">
    <cofactor evidence="9">
        <name>Zn(2+)</name>
        <dbReference type="ChEBI" id="CHEBI:29105"/>
    </cofactor>
    <text evidence="9">Binds 2 Zn(2+) ions per monomer.</text>
</comment>
<evidence type="ECO:0000256" key="7">
    <source>
        <dbReference type="ARBA" id="ARBA00023016"/>
    </source>
</evidence>
<dbReference type="CDD" id="cd06257">
    <property type="entry name" value="DnaJ"/>
    <property type="match status" value="1"/>
</dbReference>
<dbReference type="SUPFAM" id="SSF49493">
    <property type="entry name" value="HSP40/DnaJ peptide-binding domain"/>
    <property type="match status" value="2"/>
</dbReference>
<keyword evidence="6 9" id="KW-0862">Zinc</keyword>
<dbReference type="GO" id="GO:0008270">
    <property type="term" value="F:zinc ion binding"/>
    <property type="evidence" value="ECO:0007669"/>
    <property type="project" value="UniProtKB-UniRule"/>
</dbReference>
<organism evidence="13 14">
    <name type="scientific">Eiseniibacteriota bacterium</name>
    <dbReference type="NCBI Taxonomy" id="2212470"/>
    <lineage>
        <taxon>Bacteria</taxon>
        <taxon>Candidatus Eiseniibacteriota</taxon>
    </lineage>
</organism>
<evidence type="ECO:0000256" key="6">
    <source>
        <dbReference type="ARBA" id="ARBA00022833"/>
    </source>
</evidence>
<keyword evidence="2 9" id="KW-0235">DNA replication</keyword>
<evidence type="ECO:0000313" key="13">
    <source>
        <dbReference type="EMBL" id="NOT34621.1"/>
    </source>
</evidence>
<comment type="subunit">
    <text evidence="9">Homodimer.</text>
</comment>
<protein>
    <recommendedName>
        <fullName evidence="9">Chaperone protein DnaJ</fullName>
    </recommendedName>
</protein>
<keyword evidence="7 9" id="KW-0346">Stress response</keyword>
<comment type="subcellular location">
    <subcellularLocation>
        <location evidence="9">Cytoplasm</location>
    </subcellularLocation>
</comment>
<dbReference type="InterPro" id="IPR036869">
    <property type="entry name" value="J_dom_sf"/>
</dbReference>
<feature type="binding site" evidence="9">
    <location>
        <position position="205"/>
    </location>
    <ligand>
        <name>Zn(2+)</name>
        <dbReference type="ChEBI" id="CHEBI:29105"/>
        <label>1</label>
    </ligand>
</feature>
<feature type="repeat" description="CXXCXGXG motif" evidence="9">
    <location>
        <begin position="165"/>
        <end position="172"/>
    </location>
</feature>
<feature type="binding site" evidence="9">
    <location>
        <position position="165"/>
    </location>
    <ligand>
        <name>Zn(2+)</name>
        <dbReference type="ChEBI" id="CHEBI:29105"/>
        <label>2</label>
    </ligand>
</feature>
<dbReference type="InterPro" id="IPR012724">
    <property type="entry name" value="DnaJ"/>
</dbReference>
<dbReference type="PROSITE" id="PS00636">
    <property type="entry name" value="DNAJ_1"/>
    <property type="match status" value="1"/>
</dbReference>
<dbReference type="Gene3D" id="2.10.230.10">
    <property type="entry name" value="Heat shock protein DnaJ, cysteine-rich domain"/>
    <property type="match status" value="1"/>
</dbReference>
<dbReference type="PANTHER" id="PTHR43096:SF48">
    <property type="entry name" value="CHAPERONE PROTEIN DNAJ"/>
    <property type="match status" value="1"/>
</dbReference>
<dbReference type="Gene3D" id="1.10.287.110">
    <property type="entry name" value="DnaJ domain"/>
    <property type="match status" value="1"/>
</dbReference>
<dbReference type="PROSITE" id="PS50076">
    <property type="entry name" value="DNAJ_2"/>
    <property type="match status" value="1"/>
</dbReference>
<dbReference type="InterPro" id="IPR036410">
    <property type="entry name" value="HSP_DnaJ_Cys-rich_dom_sf"/>
</dbReference>
<dbReference type="GO" id="GO:0005524">
    <property type="term" value="F:ATP binding"/>
    <property type="evidence" value="ECO:0007669"/>
    <property type="project" value="InterPro"/>
</dbReference>
<feature type="binding site" evidence="9">
    <location>
        <position position="154"/>
    </location>
    <ligand>
        <name>Zn(2+)</name>
        <dbReference type="ChEBI" id="CHEBI:29105"/>
        <label>1</label>
    </ligand>
</feature>
<dbReference type="InterPro" id="IPR008971">
    <property type="entry name" value="HSP40/DnaJ_pept-bd"/>
</dbReference>
<keyword evidence="5 9" id="KW-0863">Zinc-finger</keyword>
<dbReference type="InterPro" id="IPR018253">
    <property type="entry name" value="DnaJ_domain_CS"/>
</dbReference>
<comment type="function">
    <text evidence="9">Participates actively in the response to hyperosmotic and heat shock by preventing the aggregation of stress-denatured proteins and by disaggregating proteins, also in an autonomous, DnaK-independent fashion. Unfolded proteins bind initially to DnaJ; upon interaction with the DnaJ-bound protein, DnaK hydrolyzes its bound ATP, resulting in the formation of a stable complex. GrpE releases ADP from DnaK; ATP binding to DnaK triggers the release of the substrate protein, thus completing the reaction cycle. Several rounds of ATP-dependent interactions between DnaJ, DnaK and GrpE are required for fully efficient folding. Also involved, together with DnaK and GrpE, in the DNA replication of plasmids through activation of initiation proteins.</text>
</comment>